<dbReference type="SUPFAM" id="SSF52283">
    <property type="entry name" value="Formate/glycerate dehydrogenase catalytic domain-like"/>
    <property type="match status" value="1"/>
</dbReference>
<feature type="domain" description="D-isomer specific 2-hydroxyacid dehydrogenase NAD-binding" evidence="6">
    <location>
        <begin position="109"/>
        <end position="287"/>
    </location>
</feature>
<comment type="similarity">
    <text evidence="1 4">Belongs to the D-isomer specific 2-hydroxyacid dehydrogenase family.</text>
</comment>
<dbReference type="InterPro" id="IPR006139">
    <property type="entry name" value="D-isomer_2_OHA_DH_cat_dom"/>
</dbReference>
<dbReference type="InterPro" id="IPR050857">
    <property type="entry name" value="D-2-hydroxyacid_DH"/>
</dbReference>
<dbReference type="InterPro" id="IPR006140">
    <property type="entry name" value="D-isomer_DH_NAD-bd"/>
</dbReference>
<dbReference type="Proteomes" id="UP000305888">
    <property type="component" value="Plasmid pD4M1B"/>
</dbReference>
<dbReference type="Pfam" id="PF00389">
    <property type="entry name" value="2-Hacid_dh"/>
    <property type="match status" value="1"/>
</dbReference>
<dbReference type="EMBL" id="CP040820">
    <property type="protein sequence ID" value="QDL94442.1"/>
    <property type="molecule type" value="Genomic_DNA"/>
</dbReference>
<dbReference type="InterPro" id="IPR036291">
    <property type="entry name" value="NAD(P)-bd_dom_sf"/>
</dbReference>
<organism evidence="7 8">
    <name type="scientific">Paroceanicella profunda</name>
    <dbReference type="NCBI Taxonomy" id="2579971"/>
    <lineage>
        <taxon>Bacteria</taxon>
        <taxon>Pseudomonadati</taxon>
        <taxon>Pseudomonadota</taxon>
        <taxon>Alphaproteobacteria</taxon>
        <taxon>Rhodobacterales</taxon>
        <taxon>Paracoccaceae</taxon>
        <taxon>Paroceanicella</taxon>
    </lineage>
</organism>
<dbReference type="GO" id="GO:0051287">
    <property type="term" value="F:NAD binding"/>
    <property type="evidence" value="ECO:0007669"/>
    <property type="project" value="InterPro"/>
</dbReference>
<evidence type="ECO:0000256" key="4">
    <source>
        <dbReference type="RuleBase" id="RU003719"/>
    </source>
</evidence>
<gene>
    <name evidence="7" type="ORF">FDP22_21470</name>
</gene>
<evidence type="ECO:0000259" key="5">
    <source>
        <dbReference type="Pfam" id="PF00389"/>
    </source>
</evidence>
<dbReference type="PROSITE" id="PS00671">
    <property type="entry name" value="D_2_HYDROXYACID_DH_3"/>
    <property type="match status" value="1"/>
</dbReference>
<feature type="domain" description="D-isomer specific 2-hydroxyacid dehydrogenase catalytic" evidence="5">
    <location>
        <begin position="18"/>
        <end position="315"/>
    </location>
</feature>
<dbReference type="GO" id="GO:0016616">
    <property type="term" value="F:oxidoreductase activity, acting on the CH-OH group of donors, NAD or NADP as acceptor"/>
    <property type="evidence" value="ECO:0007669"/>
    <property type="project" value="InterPro"/>
</dbReference>
<keyword evidence="2 4" id="KW-0560">Oxidoreductase</keyword>
<dbReference type="KEGG" id="ppru:FDP22_21470"/>
<sequence>MNIAILDDYTGDALAMADWASLGATITVFDAPIPEAERAARLAPFDVLCLMRERMPLGAELIAALPALKLVVTSGMRNLAIDMAAARARGVTVCGTGSRKTTTSELALLLLLALARRLGPESASLAAGGWQRALGRDLAGLTLGLVGLGNIGGQMAALGQALGMRVVAWSPNLDAARAEALGVLACPSLHALMAQADAVSVHVVLSERSRGMIDAAALDAMKPDAMLVNTSRGPVVDTRALLATLRARPLMSAALDVFDTEPLPPGHPLLAPDLTGPGRLLLTPHLGYATRETFRRFHAEAVEDIAAWAAGTPLRRLD</sequence>
<keyword evidence="7" id="KW-0614">Plasmid</keyword>
<dbReference type="RefSeq" id="WP_138576223.1">
    <property type="nucleotide sequence ID" value="NZ_CP040820.1"/>
</dbReference>
<evidence type="ECO:0000256" key="2">
    <source>
        <dbReference type="ARBA" id="ARBA00023002"/>
    </source>
</evidence>
<proteinExistence type="inferred from homology"/>
<keyword evidence="3" id="KW-0520">NAD</keyword>
<evidence type="ECO:0000256" key="3">
    <source>
        <dbReference type="ARBA" id="ARBA00023027"/>
    </source>
</evidence>
<evidence type="ECO:0000313" key="8">
    <source>
        <dbReference type="Proteomes" id="UP000305888"/>
    </source>
</evidence>
<dbReference type="Pfam" id="PF02826">
    <property type="entry name" value="2-Hacid_dh_C"/>
    <property type="match status" value="1"/>
</dbReference>
<dbReference type="AlphaFoldDB" id="A0A5B8G559"/>
<dbReference type="Gene3D" id="3.40.50.720">
    <property type="entry name" value="NAD(P)-binding Rossmann-like Domain"/>
    <property type="match status" value="2"/>
</dbReference>
<keyword evidence="8" id="KW-1185">Reference proteome</keyword>
<evidence type="ECO:0000256" key="1">
    <source>
        <dbReference type="ARBA" id="ARBA00005854"/>
    </source>
</evidence>
<dbReference type="PANTHER" id="PTHR42789:SF1">
    <property type="entry name" value="D-ISOMER SPECIFIC 2-HYDROXYACID DEHYDROGENASE FAMILY PROTEIN (AFU_ORTHOLOGUE AFUA_6G10090)"/>
    <property type="match status" value="1"/>
</dbReference>
<evidence type="ECO:0000259" key="6">
    <source>
        <dbReference type="Pfam" id="PF02826"/>
    </source>
</evidence>
<dbReference type="SUPFAM" id="SSF51735">
    <property type="entry name" value="NAD(P)-binding Rossmann-fold domains"/>
    <property type="match status" value="1"/>
</dbReference>
<dbReference type="PANTHER" id="PTHR42789">
    <property type="entry name" value="D-ISOMER SPECIFIC 2-HYDROXYACID DEHYDROGENASE FAMILY PROTEIN (AFU_ORTHOLOGUE AFUA_6G10090)"/>
    <property type="match status" value="1"/>
</dbReference>
<dbReference type="InterPro" id="IPR029753">
    <property type="entry name" value="D-isomer_DH_CS"/>
</dbReference>
<geneLocation type="plasmid" evidence="8">
    <name>pd4m1b</name>
</geneLocation>
<protein>
    <submittedName>
        <fullName evidence="7">D-2-hydroxyacid dehydrogenase family protein</fullName>
    </submittedName>
</protein>
<dbReference type="OrthoDB" id="9793626at2"/>
<name>A0A5B8G559_9RHOB</name>
<dbReference type="CDD" id="cd12169">
    <property type="entry name" value="PGDH_like_1"/>
    <property type="match status" value="1"/>
</dbReference>
<evidence type="ECO:0000313" key="7">
    <source>
        <dbReference type="EMBL" id="QDL94442.1"/>
    </source>
</evidence>
<reference evidence="7 8" key="1">
    <citation type="submission" date="2019-06" db="EMBL/GenBank/DDBJ databases">
        <title>Genome sequence of Rhodobacteraceae bacterium D4M1.</title>
        <authorList>
            <person name="Cao J."/>
        </authorList>
    </citation>
    <scope>NUCLEOTIDE SEQUENCE [LARGE SCALE GENOMIC DNA]</scope>
    <source>
        <strain evidence="7 8">D4M1</strain>
        <plasmid evidence="8">pd4m1b</plasmid>
    </source>
</reference>
<accession>A0A5B8G559</accession>